<dbReference type="EMBL" id="JAVDTR010000011">
    <property type="protein sequence ID" value="MDR6725341.1"/>
    <property type="molecule type" value="Genomic_DNA"/>
</dbReference>
<sequence length="151" mass="16430">MTKLLIGMVRTENEAILMLNQLRQAGVDSDSLGVVAKEQLNLELISEKAGLPKPLKGAGTDGALGAFKGVLAALGKRKDHTMSAGKAVRRLAGNEIGEETDDFVLTLTEAGISEEDANYYEHWLMQQHLLVIVETSEDEIAQITPIIMKRD</sequence>
<comment type="caution">
    <text evidence="2">The sequence shown here is derived from an EMBL/GenBank/DDBJ whole genome shotgun (WGS) entry which is preliminary data.</text>
</comment>
<dbReference type="RefSeq" id="WP_310142545.1">
    <property type="nucleotide sequence ID" value="NZ_JAVDTR010000011.1"/>
</dbReference>
<evidence type="ECO:0000259" key="1">
    <source>
        <dbReference type="Pfam" id="PF11181"/>
    </source>
</evidence>
<evidence type="ECO:0000313" key="3">
    <source>
        <dbReference type="Proteomes" id="UP001254832"/>
    </source>
</evidence>
<gene>
    <name evidence="2" type="ORF">J2W91_003840</name>
</gene>
<dbReference type="AlphaFoldDB" id="A0AAP5H7K2"/>
<dbReference type="Proteomes" id="UP001254832">
    <property type="component" value="Unassembled WGS sequence"/>
</dbReference>
<organism evidence="2 3">
    <name type="scientific">Paenibacillus amylolyticus</name>
    <dbReference type="NCBI Taxonomy" id="1451"/>
    <lineage>
        <taxon>Bacteria</taxon>
        <taxon>Bacillati</taxon>
        <taxon>Bacillota</taxon>
        <taxon>Bacilli</taxon>
        <taxon>Bacillales</taxon>
        <taxon>Paenibacillaceae</taxon>
        <taxon>Paenibacillus</taxon>
    </lineage>
</organism>
<evidence type="ECO:0000313" key="2">
    <source>
        <dbReference type="EMBL" id="MDR6725341.1"/>
    </source>
</evidence>
<feature type="domain" description="General stress protein 17M-like" evidence="1">
    <location>
        <begin position="5"/>
        <end position="79"/>
    </location>
</feature>
<dbReference type="Pfam" id="PF11181">
    <property type="entry name" value="YflT"/>
    <property type="match status" value="1"/>
</dbReference>
<reference evidence="2" key="1">
    <citation type="submission" date="2023-07" db="EMBL/GenBank/DDBJ databases">
        <title>Sorghum-associated microbial communities from plants grown in Nebraska, USA.</title>
        <authorList>
            <person name="Schachtman D."/>
        </authorList>
    </citation>
    <scope>NUCLEOTIDE SEQUENCE</scope>
    <source>
        <strain evidence="2">BE80</strain>
    </source>
</reference>
<accession>A0AAP5H7K2</accession>
<protein>
    <recommendedName>
        <fullName evidence="1">General stress protein 17M-like domain-containing protein</fullName>
    </recommendedName>
</protein>
<name>A0AAP5H7K2_PAEAM</name>
<dbReference type="InterPro" id="IPR025889">
    <property type="entry name" value="GSP17M-like_dom"/>
</dbReference>
<proteinExistence type="predicted"/>